<proteinExistence type="predicted"/>
<feature type="domain" description="Transposase DDE" evidence="1">
    <location>
        <begin position="32"/>
        <end position="141"/>
    </location>
</feature>
<dbReference type="InterPro" id="IPR025668">
    <property type="entry name" value="Tnp_DDE_dom"/>
</dbReference>
<accession>A0ABX8AVC4</accession>
<dbReference type="PANTHER" id="PTHR34631">
    <property type="match status" value="1"/>
</dbReference>
<keyword evidence="3" id="KW-1185">Reference proteome</keyword>
<dbReference type="InterPro" id="IPR053172">
    <property type="entry name" value="Tn903_transposase"/>
</dbReference>
<geneLocation type="plasmid" evidence="2 3">
    <name>pAb134-03</name>
</geneLocation>
<dbReference type="PANTHER" id="PTHR34631:SF3">
    <property type="entry name" value="ISSOD12 TRANSPOSASE TNPA_ISSOD12"/>
    <property type="match status" value="1"/>
</dbReference>
<name>A0ABX8AVC4_9HYPH</name>
<protein>
    <submittedName>
        <fullName evidence="2">IS5 family transposase</fullName>
    </submittedName>
</protein>
<organism evidence="2 3">
    <name type="scientific">Pseudovibrio brasiliensis</name>
    <dbReference type="NCBI Taxonomy" id="1898042"/>
    <lineage>
        <taxon>Bacteria</taxon>
        <taxon>Pseudomonadati</taxon>
        <taxon>Pseudomonadota</taxon>
        <taxon>Alphaproteobacteria</taxon>
        <taxon>Hyphomicrobiales</taxon>
        <taxon>Stappiaceae</taxon>
        <taxon>Pseudovibrio</taxon>
    </lineage>
</organism>
<evidence type="ECO:0000313" key="3">
    <source>
        <dbReference type="Proteomes" id="UP000680706"/>
    </source>
</evidence>
<gene>
    <name evidence="2" type="ORF">KGB56_26355</name>
</gene>
<dbReference type="NCBIfam" id="NF033579">
    <property type="entry name" value="transpos_IS5_2"/>
    <property type="match status" value="1"/>
</dbReference>
<dbReference type="RefSeq" id="WP_075701440.1">
    <property type="nucleotide sequence ID" value="NZ_CP074129.1"/>
</dbReference>
<evidence type="ECO:0000259" key="1">
    <source>
        <dbReference type="Pfam" id="PF13737"/>
    </source>
</evidence>
<dbReference type="Pfam" id="PF13737">
    <property type="entry name" value="DDE_Tnp_1_5"/>
    <property type="match status" value="1"/>
</dbReference>
<dbReference type="Proteomes" id="UP000680706">
    <property type="component" value="Plasmid pAb134-03"/>
</dbReference>
<evidence type="ECO:0000313" key="2">
    <source>
        <dbReference type="EMBL" id="QUS59017.1"/>
    </source>
</evidence>
<keyword evidence="2" id="KW-0614">Plasmid</keyword>
<reference evidence="2 3" key="1">
    <citation type="journal article" date="2021" name="Angew. Chem. Int. Ed. Engl.">
        <title>A novel family of nonribosomal peptides modulate collective behavior in Pseudovibrio bacteria isolated from marine sponges.</title>
        <authorList>
            <person name="Ioca L.P."/>
            <person name="Dai Y."/>
            <person name="Kunakom S."/>
            <person name="Diaz-Espinosa J."/>
            <person name="Krunic A."/>
            <person name="Crnkovic C.M."/>
            <person name="Orjala J."/>
            <person name="Sanchez L.M."/>
            <person name="Ferreira A.G."/>
            <person name="Berlinck R.G.S."/>
            <person name="Eustaquio A.S."/>
        </authorList>
    </citation>
    <scope>NUCLEOTIDE SEQUENCE [LARGE SCALE GENOMIC DNA]</scope>
    <source>
        <strain evidence="2 3">Ab134</strain>
        <plasmid evidence="2 3">pAb134-03</plasmid>
    </source>
</reference>
<dbReference type="EMBL" id="CP074129">
    <property type="protein sequence ID" value="QUS59017.1"/>
    <property type="molecule type" value="Genomic_DNA"/>
</dbReference>
<dbReference type="InterPro" id="IPR053520">
    <property type="entry name" value="Transposase_Tn903"/>
</dbReference>
<sequence>MPFKHNGERRHKFAKTQYKVTNWREYNESLRQRGNITVWVDESVASAWLAPANQRRGRPARFSDFAIETCLRARSAFRLALRQSEGFVHSVFALMGLDLPVPDFSTLSRRSGGLDVSKPKSEREPIPATLVIDSTGLKVFGAGEWQETKHGTKQKRRKWRKLHLGIDLESGEILFSELSEDSVGDPTVVPDMLDQIEGPVATFLGDGAYDGFSTRQEIANRYEGIEVIIPPPKTAVPSSKAANAPTTRDRDILAIQEHGRMTWQKQTGYGRGSRGETLMGRYKQVIGTTLRSRKLENQKMEARINVTVLNTMTALGRPAFERITAT</sequence>